<sequence>MENLTIYMLKASGIIALFYIAYILFLKKETFFTANRWFLLSGLFTAVFLPLLTITKTVTVERTYTPSQILLTPTENYTPAVVEETFNINWYYVLAGIYILISTILLIRLVIDLFRIKTIIKGSNGKKEKQYTIIDTTGITLPFSFFSYIVYNSSAVKQDELNNILKHEKVHSSQKHSADIIIGQLFSILFWFNPFMWLYKKTISQNLEFIADAEACKQVADRKTYQKTLLKFTLNEEYMGITNHFYQPLIKKRIMMLNTPSSKKINTFKYAFILPFMFAFVFLFQIKTEAQIKETENQTVQPESQNKIHALEITKNTSDETLKEGIKKLEKATGCTFTLNALDRNDNGEISNIALTITGAANVKSWSTSKNTGLDPFLLTVEKNDKGEYFVEMEKIHYGSAGETQIGIPQQHNSPKTGKNAVIINTATDTVSQNGVRKFTYYTTTVDTAFYDRNTSQDINTSISQRVSDNQTGRIRKYITVQQTETNHNMVNAHDALIFIDGKEATTEMVKNLKHDNIAAINVSKDIDKNIAKYGEKGRNGVIMVTTTKEKPKTVTITTSGTEEESNINAISKEQQNSALVVINKNASDKTLEDYKDVLQRMGVTVKYKTVRRNKAGEIVKLKVSITDDKKETSKSLTCQDSNGISNIAIGKQNGEVKAFIQ</sequence>
<accession>A0ABW8YCJ0</accession>
<feature type="transmembrane region" description="Helical" evidence="1">
    <location>
        <begin position="90"/>
        <end position="111"/>
    </location>
</feature>
<evidence type="ECO:0000259" key="2">
    <source>
        <dbReference type="Pfam" id="PF05569"/>
    </source>
</evidence>
<keyword evidence="1" id="KW-0812">Transmembrane</keyword>
<organism evidence="3 4">
    <name type="scientific">Flavobacterium rhizophilum</name>
    <dbReference type="NCBI Taxonomy" id="3163296"/>
    <lineage>
        <taxon>Bacteria</taxon>
        <taxon>Pseudomonadati</taxon>
        <taxon>Bacteroidota</taxon>
        <taxon>Flavobacteriia</taxon>
        <taxon>Flavobacteriales</taxon>
        <taxon>Flavobacteriaceae</taxon>
        <taxon>Flavobacterium</taxon>
    </lineage>
</organism>
<evidence type="ECO:0000313" key="4">
    <source>
        <dbReference type="Proteomes" id="UP001629059"/>
    </source>
</evidence>
<dbReference type="RefSeq" id="WP_408074468.1">
    <property type="nucleotide sequence ID" value="NZ_JBELQB010000005.1"/>
</dbReference>
<dbReference type="InterPro" id="IPR008756">
    <property type="entry name" value="Peptidase_M56"/>
</dbReference>
<dbReference type="Proteomes" id="UP001629059">
    <property type="component" value="Unassembled WGS sequence"/>
</dbReference>
<keyword evidence="4" id="KW-1185">Reference proteome</keyword>
<dbReference type="PANTHER" id="PTHR34978">
    <property type="entry name" value="POSSIBLE SENSOR-TRANSDUCER PROTEIN BLAR"/>
    <property type="match status" value="1"/>
</dbReference>
<name>A0ABW8YCJ0_9FLAO</name>
<proteinExistence type="predicted"/>
<feature type="transmembrane region" description="Helical" evidence="1">
    <location>
        <begin position="180"/>
        <end position="199"/>
    </location>
</feature>
<keyword evidence="1" id="KW-0472">Membrane</keyword>
<dbReference type="PANTHER" id="PTHR34978:SF3">
    <property type="entry name" value="SLR0241 PROTEIN"/>
    <property type="match status" value="1"/>
</dbReference>
<dbReference type="InterPro" id="IPR052173">
    <property type="entry name" value="Beta-lactam_resp_regulator"/>
</dbReference>
<feature type="transmembrane region" description="Helical" evidence="1">
    <location>
        <begin position="267"/>
        <end position="286"/>
    </location>
</feature>
<feature type="transmembrane region" description="Helical" evidence="1">
    <location>
        <begin position="37"/>
        <end position="55"/>
    </location>
</feature>
<evidence type="ECO:0000256" key="1">
    <source>
        <dbReference type="SAM" id="Phobius"/>
    </source>
</evidence>
<feature type="transmembrane region" description="Helical" evidence="1">
    <location>
        <begin position="132"/>
        <end position="151"/>
    </location>
</feature>
<keyword evidence="1" id="KW-1133">Transmembrane helix</keyword>
<dbReference type="Pfam" id="PF05569">
    <property type="entry name" value="Peptidase_M56"/>
    <property type="match status" value="1"/>
</dbReference>
<reference evidence="3 4" key="1">
    <citation type="submission" date="2024-06" db="EMBL/GenBank/DDBJ databases">
        <authorList>
            <person name="Kaempfer P."/>
            <person name="Viver T."/>
        </authorList>
    </citation>
    <scope>NUCLEOTIDE SEQUENCE [LARGE SCALE GENOMIC DNA]</scope>
    <source>
        <strain evidence="3 4">ST-75</strain>
    </source>
</reference>
<gene>
    <name evidence="3" type="ORF">ABS768_08160</name>
</gene>
<dbReference type="CDD" id="cd07341">
    <property type="entry name" value="M56_BlaR1_MecR1_like"/>
    <property type="match status" value="1"/>
</dbReference>
<protein>
    <submittedName>
        <fullName evidence="3">M56 family metallopeptidase</fullName>
    </submittedName>
</protein>
<evidence type="ECO:0000313" key="3">
    <source>
        <dbReference type="EMBL" id="MFL9837467.1"/>
    </source>
</evidence>
<comment type="caution">
    <text evidence="3">The sequence shown here is derived from an EMBL/GenBank/DDBJ whole genome shotgun (WGS) entry which is preliminary data.</text>
</comment>
<feature type="transmembrane region" description="Helical" evidence="1">
    <location>
        <begin position="6"/>
        <end position="25"/>
    </location>
</feature>
<feature type="domain" description="Peptidase M56" evidence="2">
    <location>
        <begin position="128"/>
        <end position="257"/>
    </location>
</feature>
<dbReference type="EMBL" id="JBELQB010000005">
    <property type="protein sequence ID" value="MFL9837467.1"/>
    <property type="molecule type" value="Genomic_DNA"/>
</dbReference>